<dbReference type="EMBL" id="JAIVFP010000001">
    <property type="protein sequence ID" value="MCI4681685.1"/>
    <property type="molecule type" value="Genomic_DNA"/>
</dbReference>
<proteinExistence type="predicted"/>
<dbReference type="Proteomes" id="UP001139104">
    <property type="component" value="Unassembled WGS sequence"/>
</dbReference>
<dbReference type="RefSeq" id="WP_243065734.1">
    <property type="nucleotide sequence ID" value="NZ_JAIVFK010000017.1"/>
</dbReference>
<evidence type="ECO:0000313" key="2">
    <source>
        <dbReference type="Proteomes" id="UP001139104"/>
    </source>
</evidence>
<reference evidence="1" key="1">
    <citation type="journal article" date="2022" name="ISME J.">
        <title>Identification of active gaseous-alkane degraders at natural gas seeps.</title>
        <authorList>
            <person name="Farhan Ul Haque M."/>
            <person name="Hernandez M."/>
            <person name="Crombie A.T."/>
            <person name="Murrell J.C."/>
        </authorList>
    </citation>
    <scope>NUCLEOTIDE SEQUENCE</scope>
    <source>
        <strain evidence="1">PC2</strain>
    </source>
</reference>
<keyword evidence="2" id="KW-1185">Reference proteome</keyword>
<accession>A0ABS9Z1Z2</accession>
<name>A0ABS9Z1Z2_9HYPH</name>
<comment type="caution">
    <text evidence="1">The sequence shown here is derived from an EMBL/GenBank/DDBJ whole genome shotgun (WGS) entry which is preliminary data.</text>
</comment>
<protein>
    <submittedName>
        <fullName evidence="1">DUF932 domain-containing protein</fullName>
    </submittedName>
</protein>
<sequence length="398" mass="44106">MTQVEVLDARRDAAGGYKVDVSRGERIGRVSSEWFSRPDDERYLSLSELARAVAGRAERSRSRVVESALIQVEASRDNPERLSLSLPGAKSPVAPTHWSFGQLASLVGAPAAYLRQLPAALAGINLQYGLTQHRPEQVKTLETEDGRVELRAVTGPDYGRIFDHELVEAVQRIAGDGTGDTRWKVPGVLDWSTGVYNPRVDITKDTTTLYASDRDVFLFLVDDLNPIEAGRLPDGSPDIFFRGFYCWNSEVGAKTLGIASFYLRAVCQNRNLWGVEDFEEITIRHSKYAASRFAHEAAPALLNFANSSPMPFINGVKAAREKIVARNDEDRSEFLRKRGFSKAETGKIIDAVLAEEGRPPESIFDFVQGITAVARDKPHQDARLDMEAKAKKLLDRAA</sequence>
<gene>
    <name evidence="1" type="ORF">K2U94_02700</name>
</gene>
<organism evidence="1 2">
    <name type="scientific">Candidatus Rhodoblastus alkanivorans</name>
    <dbReference type="NCBI Taxonomy" id="2954117"/>
    <lineage>
        <taxon>Bacteria</taxon>
        <taxon>Pseudomonadati</taxon>
        <taxon>Pseudomonadota</taxon>
        <taxon>Alphaproteobacteria</taxon>
        <taxon>Hyphomicrobiales</taxon>
        <taxon>Rhodoblastaceae</taxon>
        <taxon>Rhodoblastus</taxon>
    </lineage>
</organism>
<evidence type="ECO:0000313" key="1">
    <source>
        <dbReference type="EMBL" id="MCI4681685.1"/>
    </source>
</evidence>